<evidence type="ECO:0000256" key="6">
    <source>
        <dbReference type="SAM" id="MobiDB-lite"/>
    </source>
</evidence>
<dbReference type="PANTHER" id="PTHR13364:SF6">
    <property type="entry name" value="SPERMATOGENESIS-DEFECTIVE PROTEIN 39 HOMOLOG"/>
    <property type="match status" value="1"/>
</dbReference>
<dbReference type="GO" id="GO:0005770">
    <property type="term" value="C:late endosome"/>
    <property type="evidence" value="ECO:0007669"/>
    <property type="project" value="UniProtKB-SubCell"/>
</dbReference>
<evidence type="ECO:0000256" key="1">
    <source>
        <dbReference type="ARBA" id="ARBA00004412"/>
    </source>
</evidence>
<feature type="domain" description="Vps16 C-terminal" evidence="7">
    <location>
        <begin position="206"/>
        <end position="512"/>
    </location>
</feature>
<keyword evidence="8" id="KW-1185">Reference proteome</keyword>
<accession>A0A1S3I7S9</accession>
<dbReference type="InterPro" id="IPR006925">
    <property type="entry name" value="Vps16_C"/>
</dbReference>
<dbReference type="GO" id="GO:0007034">
    <property type="term" value="P:vacuolar transport"/>
    <property type="evidence" value="ECO:0007669"/>
    <property type="project" value="TreeGrafter"/>
</dbReference>
<dbReference type="OrthoDB" id="9977282at2759"/>
<evidence type="ECO:0000313" key="9">
    <source>
        <dbReference type="RefSeq" id="XP_013394312.1"/>
    </source>
</evidence>
<dbReference type="RefSeq" id="XP_013394312.1">
    <property type="nucleotide sequence ID" value="XM_013538858.1"/>
</dbReference>
<dbReference type="GeneID" id="106161827"/>
<keyword evidence="4" id="KW-0967">Endosome</keyword>
<keyword evidence="5" id="KW-0968">Cytoplasmic vesicle</keyword>
<dbReference type="Proteomes" id="UP000085678">
    <property type="component" value="Unplaced"/>
</dbReference>
<dbReference type="Pfam" id="PF04840">
    <property type="entry name" value="Vps16_C"/>
    <property type="match status" value="1"/>
</dbReference>
<dbReference type="InterPro" id="IPR040057">
    <property type="entry name" value="Spe-39"/>
</dbReference>
<evidence type="ECO:0000256" key="5">
    <source>
        <dbReference type="ARBA" id="ARBA00023329"/>
    </source>
</evidence>
<evidence type="ECO:0000313" key="8">
    <source>
        <dbReference type="Proteomes" id="UP000085678"/>
    </source>
</evidence>
<dbReference type="AlphaFoldDB" id="A0A1S3I7S9"/>
<dbReference type="InterPro" id="IPR038132">
    <property type="entry name" value="Vps16_C_sf"/>
</dbReference>
<evidence type="ECO:0000259" key="7">
    <source>
        <dbReference type="Pfam" id="PF04840"/>
    </source>
</evidence>
<evidence type="ECO:0000256" key="3">
    <source>
        <dbReference type="ARBA" id="ARBA00004603"/>
    </source>
</evidence>
<dbReference type="FunCoup" id="A0A1S3I7S9">
    <property type="interactions" value="2145"/>
</dbReference>
<sequence length="529" mass="59374">MAATRSRKSFDEQANEEFWASSSIKKQANLFGDDDALVTAKRTLGGLNSIFDDEEDEDVINFDGTPATPAKPSVGFSMSARYKPPERSTSSNLAGSSSLTTGRSVPGLSSASPSSSLSSGLTHSRSASLTVGSSAGTSGLSIDEMVSQSKPKPKVPSAAELAKKEAEINFLKRSVQSAKRERWALLPVKETVRRMLMGESYNLEMYRSREDKLALLDEAIESCDGNAIIAAVLFLKSTLKSSLFHQELRSRPTAISQYLNYLREAYELEDLIDMLGVLNRGEEAAMLKYKQAISTRRPETKVKNLQQCYRTHFEMNPDLAHDASHVQEQISLLERQMPIDKADALAQQEQKSRIFYDFPRKASLINMSVLTTLYYCCFYHYELAENSLASPQAIKKAYHLTEKEFLWTALRALAKRKLWIALETLFQSKSWFGKVSMKSEVGFEKVVQVLEQCGAPNDILSKYLQLVDDPEKRLALGKKFGCHQVVIDTLVAHKDRQQLQAYGQTLTPHTKEMYYAQDALRHSNVKWKN</sequence>
<dbReference type="GO" id="GO:0099023">
    <property type="term" value="C:vesicle tethering complex"/>
    <property type="evidence" value="ECO:0007669"/>
    <property type="project" value="UniProtKB-ARBA"/>
</dbReference>
<gene>
    <name evidence="9" type="primary">LOC106161827</name>
</gene>
<dbReference type="KEGG" id="lak:106161827"/>
<dbReference type="GO" id="GO:0006886">
    <property type="term" value="P:intracellular protein transport"/>
    <property type="evidence" value="ECO:0007669"/>
    <property type="project" value="InterPro"/>
</dbReference>
<reference evidence="9" key="1">
    <citation type="submission" date="2025-08" db="UniProtKB">
        <authorList>
            <consortium name="RefSeq"/>
        </authorList>
    </citation>
    <scope>IDENTIFICATION</scope>
    <source>
        <tissue evidence="9">Gonads</tissue>
    </source>
</reference>
<feature type="compositionally biased region" description="Low complexity" evidence="6">
    <location>
        <begin position="88"/>
        <end position="129"/>
    </location>
</feature>
<dbReference type="STRING" id="7574.A0A1S3I7S9"/>
<dbReference type="PANTHER" id="PTHR13364">
    <property type="entry name" value="DEFECTIVE SPERMATOGENESIS PROTEIN 39"/>
    <property type="match status" value="1"/>
</dbReference>
<organism evidence="8 9">
    <name type="scientific">Lingula anatina</name>
    <name type="common">Brachiopod</name>
    <name type="synonym">Lingula unguis</name>
    <dbReference type="NCBI Taxonomy" id="7574"/>
    <lineage>
        <taxon>Eukaryota</taxon>
        <taxon>Metazoa</taxon>
        <taxon>Spiralia</taxon>
        <taxon>Lophotrochozoa</taxon>
        <taxon>Brachiopoda</taxon>
        <taxon>Linguliformea</taxon>
        <taxon>Lingulata</taxon>
        <taxon>Lingulida</taxon>
        <taxon>Linguloidea</taxon>
        <taxon>Lingulidae</taxon>
        <taxon>Lingula</taxon>
    </lineage>
</organism>
<evidence type="ECO:0000256" key="4">
    <source>
        <dbReference type="ARBA" id="ARBA00022753"/>
    </source>
</evidence>
<evidence type="ECO:0000256" key="2">
    <source>
        <dbReference type="ARBA" id="ARBA00004541"/>
    </source>
</evidence>
<proteinExistence type="predicted"/>
<dbReference type="Gene3D" id="1.10.150.780">
    <property type="entry name" value="Vps16, C-terminal region"/>
    <property type="match status" value="1"/>
</dbReference>
<dbReference type="GO" id="GO:0005769">
    <property type="term" value="C:early endosome"/>
    <property type="evidence" value="ECO:0007669"/>
    <property type="project" value="UniProtKB-SubCell"/>
</dbReference>
<feature type="region of interest" description="Disordered" evidence="6">
    <location>
        <begin position="55"/>
        <end position="134"/>
    </location>
</feature>
<dbReference type="InParanoid" id="A0A1S3I7S9"/>
<comment type="subcellular location">
    <subcellularLocation>
        <location evidence="2">Cytoplasmic vesicle</location>
    </subcellularLocation>
    <subcellularLocation>
        <location evidence="1">Early endosome</location>
    </subcellularLocation>
    <subcellularLocation>
        <location evidence="3">Late endosome</location>
    </subcellularLocation>
</comment>
<name>A0A1S3I7S9_LINAN</name>
<protein>
    <submittedName>
        <fullName evidence="9">Spermatogenesis-defective protein 39 homolog</fullName>
    </submittedName>
</protein>